<organism evidence="3 4">
    <name type="scientific">Oldenlandia corymbosa var. corymbosa</name>
    <dbReference type="NCBI Taxonomy" id="529605"/>
    <lineage>
        <taxon>Eukaryota</taxon>
        <taxon>Viridiplantae</taxon>
        <taxon>Streptophyta</taxon>
        <taxon>Embryophyta</taxon>
        <taxon>Tracheophyta</taxon>
        <taxon>Spermatophyta</taxon>
        <taxon>Magnoliopsida</taxon>
        <taxon>eudicotyledons</taxon>
        <taxon>Gunneridae</taxon>
        <taxon>Pentapetalae</taxon>
        <taxon>asterids</taxon>
        <taxon>lamiids</taxon>
        <taxon>Gentianales</taxon>
        <taxon>Rubiaceae</taxon>
        <taxon>Rubioideae</taxon>
        <taxon>Spermacoceae</taxon>
        <taxon>Hedyotis-Oldenlandia complex</taxon>
        <taxon>Oldenlandia</taxon>
    </lineage>
</organism>
<feature type="compositionally biased region" description="Low complexity" evidence="1">
    <location>
        <begin position="74"/>
        <end position="84"/>
    </location>
</feature>
<name>A0AAV1DN48_OLDCO</name>
<evidence type="ECO:0000256" key="2">
    <source>
        <dbReference type="SAM" id="SignalP"/>
    </source>
</evidence>
<keyword evidence="4" id="KW-1185">Reference proteome</keyword>
<keyword evidence="2" id="KW-0732">Signal</keyword>
<proteinExistence type="predicted"/>
<evidence type="ECO:0000313" key="4">
    <source>
        <dbReference type="Proteomes" id="UP001161247"/>
    </source>
</evidence>
<dbReference type="EMBL" id="OX459123">
    <property type="protein sequence ID" value="CAI9109290.1"/>
    <property type="molecule type" value="Genomic_DNA"/>
</dbReference>
<reference evidence="3" key="1">
    <citation type="submission" date="2023-03" db="EMBL/GenBank/DDBJ databases">
        <authorList>
            <person name="Julca I."/>
        </authorList>
    </citation>
    <scope>NUCLEOTIDE SEQUENCE</scope>
</reference>
<feature type="region of interest" description="Disordered" evidence="1">
    <location>
        <begin position="29"/>
        <end position="164"/>
    </location>
</feature>
<evidence type="ECO:0000313" key="3">
    <source>
        <dbReference type="EMBL" id="CAI9109290.1"/>
    </source>
</evidence>
<feature type="chain" id="PRO_5043909016" evidence="2">
    <location>
        <begin position="30"/>
        <end position="210"/>
    </location>
</feature>
<evidence type="ECO:0000256" key="1">
    <source>
        <dbReference type="SAM" id="MobiDB-lite"/>
    </source>
</evidence>
<protein>
    <submittedName>
        <fullName evidence="3">OLC1v1009093C1</fullName>
    </submittedName>
</protein>
<feature type="compositionally biased region" description="Gly residues" evidence="1">
    <location>
        <begin position="85"/>
        <end position="98"/>
    </location>
</feature>
<sequence length="210" mass="20725">MQSPLDKFVFLFAMMFLLTLITSSITTAAFSDDPGAGIGGRIGGSPLEGRTKTGPPGGRKGGTPKSDDGGPGDDGSSSGNVPPDVGGGTGDAGGGDDSGGSDPDAVPPGSAPPPPNEVPIGDNSGSIVLPPNGDGGVPLGDGPTRPSYDYSSKVPNVEGGGGGGQGVPFTSENDFQAISGSCSSIWLSKNAWPPTLSLIIFIMVVYFSTP</sequence>
<dbReference type="Proteomes" id="UP001161247">
    <property type="component" value="Chromosome 6"/>
</dbReference>
<accession>A0AAV1DN48</accession>
<dbReference type="AlphaFoldDB" id="A0AAV1DN48"/>
<feature type="compositionally biased region" description="Pro residues" evidence="1">
    <location>
        <begin position="105"/>
        <end position="117"/>
    </location>
</feature>
<feature type="signal peptide" evidence="2">
    <location>
        <begin position="1"/>
        <end position="29"/>
    </location>
</feature>
<gene>
    <name evidence="3" type="ORF">OLC1_LOCUS17221</name>
</gene>